<feature type="transmembrane region" description="Helical" evidence="1">
    <location>
        <begin position="52"/>
        <end position="78"/>
    </location>
</feature>
<evidence type="ECO:0000256" key="1">
    <source>
        <dbReference type="SAM" id="Phobius"/>
    </source>
</evidence>
<dbReference type="InterPro" id="IPR040493">
    <property type="entry name" value="DUF5518"/>
</dbReference>
<dbReference type="InterPro" id="IPR058460">
    <property type="entry name" value="DUF8147"/>
</dbReference>
<dbReference type="EMBL" id="JBHUDP010000003">
    <property type="protein sequence ID" value="MFD1686252.1"/>
    <property type="molecule type" value="Genomic_DNA"/>
</dbReference>
<comment type="caution">
    <text evidence="3">The sequence shown here is derived from an EMBL/GenBank/DDBJ whole genome shotgun (WGS) entry which is preliminary data.</text>
</comment>
<organism evidence="3 4">
    <name type="scientific">Halobellus litoreus</name>
    <dbReference type="NCBI Taxonomy" id="755310"/>
    <lineage>
        <taxon>Archaea</taxon>
        <taxon>Methanobacteriati</taxon>
        <taxon>Methanobacteriota</taxon>
        <taxon>Stenosarchaea group</taxon>
        <taxon>Halobacteria</taxon>
        <taxon>Halobacteriales</taxon>
        <taxon>Haloferacaceae</taxon>
        <taxon>Halobellus</taxon>
    </lineage>
</organism>
<dbReference type="Pfam" id="PF17647">
    <property type="entry name" value="DUF5518"/>
    <property type="match status" value="1"/>
</dbReference>
<feature type="transmembrane region" description="Helical" evidence="1">
    <location>
        <begin position="12"/>
        <end position="40"/>
    </location>
</feature>
<keyword evidence="1" id="KW-0812">Transmembrane</keyword>
<feature type="transmembrane region" description="Helical" evidence="1">
    <location>
        <begin position="144"/>
        <end position="168"/>
    </location>
</feature>
<gene>
    <name evidence="3" type="ORF">ACFSAS_11570</name>
</gene>
<feature type="transmembrane region" description="Helical" evidence="1">
    <location>
        <begin position="90"/>
        <end position="123"/>
    </location>
</feature>
<evidence type="ECO:0000259" key="2">
    <source>
        <dbReference type="Pfam" id="PF26472"/>
    </source>
</evidence>
<evidence type="ECO:0000313" key="3">
    <source>
        <dbReference type="EMBL" id="MFD1686252.1"/>
    </source>
</evidence>
<dbReference type="Proteomes" id="UP001597092">
    <property type="component" value="Unassembled WGS sequence"/>
</dbReference>
<dbReference type="AlphaFoldDB" id="A0ABD6DY78"/>
<dbReference type="RefSeq" id="WP_256308878.1">
    <property type="nucleotide sequence ID" value="NZ_JANHAW010000003.1"/>
</dbReference>
<proteinExistence type="predicted"/>
<name>A0ABD6DY78_9EURY</name>
<dbReference type="Pfam" id="PF26472">
    <property type="entry name" value="DUF8147"/>
    <property type="match status" value="1"/>
</dbReference>
<sequence>MDSIARGTVRNGIIGGIAGVVLGVVPLVLLVAPLIGGGVAGYLERRDARGGAVAGAIAGVLMALLGAVLSGIVLAVRLGTLLPSVADAPLAGLAIATALSLGAVVGQILVAAVGGALGGILEATHRRRGQADTGAMKSGGRGSTILSITGSVIAGVATFAVVAVAVTAVLDPLIWPSALVGLPVGVVAGAAVAVGSYAFFRRKPGTDRHWRAVGLGVLAVVVVFGLLLGGLWVVGQDRADASYESTYEYEVTVEADGTLREPTFYVPAPTDTDDVHLSDVFVEDVRYDRDTPGVAPGEGPSPVNFSYALVETEHGRMIEISADRIEVSQYYYREVENETMGWREPIDAAEYDSDDPSMGVSHDGSFSFTVTMTAEESIDTADPFGTEPVLAPRYDRTRIECPSQYFDTQRCYSYQSRVYADYGAAEGTSVSVAATLYGRNEWFSGGWNGNEYRDRTFVELRGPQSGWQVAVGDLETGSGNYRA</sequence>
<feature type="domain" description="DUF8147" evidence="2">
    <location>
        <begin position="148"/>
        <end position="229"/>
    </location>
</feature>
<evidence type="ECO:0000313" key="4">
    <source>
        <dbReference type="Proteomes" id="UP001597092"/>
    </source>
</evidence>
<feature type="transmembrane region" description="Helical" evidence="1">
    <location>
        <begin position="174"/>
        <end position="200"/>
    </location>
</feature>
<keyword evidence="4" id="KW-1185">Reference proteome</keyword>
<protein>
    <submittedName>
        <fullName evidence="3">DUF5518 domain-containing protein</fullName>
    </submittedName>
</protein>
<keyword evidence="1" id="KW-0472">Membrane</keyword>
<accession>A0ABD6DY78</accession>
<keyword evidence="1" id="KW-1133">Transmembrane helix</keyword>
<feature type="transmembrane region" description="Helical" evidence="1">
    <location>
        <begin position="212"/>
        <end position="234"/>
    </location>
</feature>
<reference evidence="3 4" key="1">
    <citation type="journal article" date="2019" name="Int. J. Syst. Evol. Microbiol.">
        <title>The Global Catalogue of Microorganisms (GCM) 10K type strain sequencing project: providing services to taxonomists for standard genome sequencing and annotation.</title>
        <authorList>
            <consortium name="The Broad Institute Genomics Platform"/>
            <consortium name="The Broad Institute Genome Sequencing Center for Infectious Disease"/>
            <person name="Wu L."/>
            <person name="Ma J."/>
        </authorList>
    </citation>
    <scope>NUCLEOTIDE SEQUENCE [LARGE SCALE GENOMIC DNA]</scope>
    <source>
        <strain evidence="3 4">CGMCC 1.10387</strain>
    </source>
</reference>